<sequence length="212" mass="23678">MFDLIAKDQFDRLPERYRERARQIALRVQEIDRLLAPAAPETIRDTALRLIGQFRPQPGVDVAAFGREFRGVCADLPEWAVCEAANDFIAGRVANHTGQFVPTCAEFGKQARAIIAPFHAERYALRIEASRLFDRAADEKRRTMIAIERADPAVKARVRAIVAEARAGAPARVGFLHGSLDPLVQATLDAMKKTPQHPSKISKTRIGKDDRR</sequence>
<proteinExistence type="predicted"/>
<reference evidence="2 3" key="1">
    <citation type="submission" date="2018-04" db="EMBL/GenBank/DDBJ databases">
        <authorList>
            <person name="Hagen T."/>
        </authorList>
    </citation>
    <scope>NUCLEOTIDE SEQUENCE [LARGE SCALE GENOMIC DNA]</scope>
    <source>
        <strain evidence="2 3">TPD7009</strain>
    </source>
</reference>
<comment type="caution">
    <text evidence="2">The sequence shown here is derived from an EMBL/GenBank/DDBJ whole genome shotgun (WGS) entry which is preliminary data.</text>
</comment>
<accession>A0AA92HB51</accession>
<dbReference type="RefSeq" id="WP_116491924.1">
    <property type="nucleotide sequence ID" value="NZ_QDFR01000001.1"/>
</dbReference>
<feature type="region of interest" description="Disordered" evidence="1">
    <location>
        <begin position="190"/>
        <end position="212"/>
    </location>
</feature>
<gene>
    <name evidence="2" type="ORF">DC430_05535</name>
</gene>
<evidence type="ECO:0000256" key="1">
    <source>
        <dbReference type="SAM" id="MobiDB-lite"/>
    </source>
</evidence>
<protein>
    <submittedName>
        <fullName evidence="2">Uncharacterized protein</fullName>
    </submittedName>
</protein>
<dbReference type="EMBL" id="QDFR01000001">
    <property type="protein sequence ID" value="PVE57186.1"/>
    <property type="molecule type" value="Genomic_DNA"/>
</dbReference>
<name>A0AA92HB51_RHIRH</name>
<dbReference type="Proteomes" id="UP000244335">
    <property type="component" value="Unassembled WGS sequence"/>
</dbReference>
<evidence type="ECO:0000313" key="3">
    <source>
        <dbReference type="Proteomes" id="UP000244335"/>
    </source>
</evidence>
<dbReference type="AlphaFoldDB" id="A0AA92HB51"/>
<evidence type="ECO:0000313" key="2">
    <source>
        <dbReference type="EMBL" id="PVE57186.1"/>
    </source>
</evidence>
<organism evidence="2 3">
    <name type="scientific">Rhizobium rhizogenes</name>
    <name type="common">Agrobacterium rhizogenes</name>
    <dbReference type="NCBI Taxonomy" id="359"/>
    <lineage>
        <taxon>Bacteria</taxon>
        <taxon>Pseudomonadati</taxon>
        <taxon>Pseudomonadota</taxon>
        <taxon>Alphaproteobacteria</taxon>
        <taxon>Hyphomicrobiales</taxon>
        <taxon>Rhizobiaceae</taxon>
        <taxon>Rhizobium/Agrobacterium group</taxon>
        <taxon>Rhizobium</taxon>
    </lineage>
</organism>